<feature type="compositionally biased region" description="Basic residues" evidence="5">
    <location>
        <begin position="15"/>
        <end position="29"/>
    </location>
</feature>
<dbReference type="Gene3D" id="4.10.1000.10">
    <property type="entry name" value="Zinc finger, CCCH-type"/>
    <property type="match status" value="1"/>
</dbReference>
<sequence length="291" mass="32806">MSSKRGLAVGSSRSNGKRTVHQRASRSRSRGTEKRQGHKEKKEKAVNRAQYEFAWMDSEEETEDHADKKASRSSSSCKVKKKERPLRIEEAQSLGQMAKLAPHLQRRMERGEMRSKELCEVVAALLRSKFFDGGLFEVLAAELRRAFLRRSLGLDEIITTIAALADLNAYNQGVFEAACESIEREVSRAPEVLKQKLDYTLKQVKHTPSDGFLRALRTSAAGGRDKREACPMFWRGQCKWGPKCKLSHDDSSFETTVDRGFWKPPSMSGGKSVGFKQSSDLFKADRCGALW</sequence>
<evidence type="ECO:0000313" key="7">
    <source>
        <dbReference type="EMBL" id="CAJ1399061.1"/>
    </source>
</evidence>
<keyword evidence="2 4" id="KW-0863">Zinc-finger</keyword>
<name>A0AA36J5X0_9DINO</name>
<keyword evidence="8" id="KW-1185">Reference proteome</keyword>
<evidence type="ECO:0000256" key="3">
    <source>
        <dbReference type="ARBA" id="ARBA00022833"/>
    </source>
</evidence>
<feature type="domain" description="C3H1-type" evidence="6">
    <location>
        <begin position="224"/>
        <end position="251"/>
    </location>
</feature>
<keyword evidence="3 4" id="KW-0862">Zinc</keyword>
<dbReference type="PROSITE" id="PS50103">
    <property type="entry name" value="ZF_C3H1"/>
    <property type="match status" value="1"/>
</dbReference>
<gene>
    <name evidence="7" type="ORF">EVOR1521_LOCUS22668</name>
</gene>
<proteinExistence type="predicted"/>
<evidence type="ECO:0000256" key="4">
    <source>
        <dbReference type="PROSITE-ProRule" id="PRU00723"/>
    </source>
</evidence>
<evidence type="ECO:0000256" key="2">
    <source>
        <dbReference type="ARBA" id="ARBA00022771"/>
    </source>
</evidence>
<dbReference type="AlphaFoldDB" id="A0AA36J5X0"/>
<evidence type="ECO:0000313" key="8">
    <source>
        <dbReference type="Proteomes" id="UP001178507"/>
    </source>
</evidence>
<dbReference type="InterPro" id="IPR041367">
    <property type="entry name" value="Znf-CCCH_4"/>
</dbReference>
<keyword evidence="1 4" id="KW-0479">Metal-binding</keyword>
<organism evidence="7 8">
    <name type="scientific">Effrenium voratum</name>
    <dbReference type="NCBI Taxonomy" id="2562239"/>
    <lineage>
        <taxon>Eukaryota</taxon>
        <taxon>Sar</taxon>
        <taxon>Alveolata</taxon>
        <taxon>Dinophyceae</taxon>
        <taxon>Suessiales</taxon>
        <taxon>Symbiodiniaceae</taxon>
        <taxon>Effrenium</taxon>
    </lineage>
</organism>
<accession>A0AA36J5X0</accession>
<dbReference type="Proteomes" id="UP001178507">
    <property type="component" value="Unassembled WGS sequence"/>
</dbReference>
<evidence type="ECO:0000259" key="6">
    <source>
        <dbReference type="PROSITE" id="PS50103"/>
    </source>
</evidence>
<feature type="compositionally biased region" description="Basic and acidic residues" evidence="5">
    <location>
        <begin position="30"/>
        <end position="46"/>
    </location>
</feature>
<comment type="caution">
    <text evidence="7">The sequence shown here is derived from an EMBL/GenBank/DDBJ whole genome shotgun (WGS) entry which is preliminary data.</text>
</comment>
<feature type="region of interest" description="Disordered" evidence="5">
    <location>
        <begin position="1"/>
        <end position="85"/>
    </location>
</feature>
<dbReference type="InterPro" id="IPR000571">
    <property type="entry name" value="Znf_CCCH"/>
</dbReference>
<evidence type="ECO:0000256" key="1">
    <source>
        <dbReference type="ARBA" id="ARBA00022723"/>
    </source>
</evidence>
<dbReference type="Pfam" id="PF18044">
    <property type="entry name" value="zf-CCCH_4"/>
    <property type="match status" value="1"/>
</dbReference>
<evidence type="ECO:0000256" key="5">
    <source>
        <dbReference type="SAM" id="MobiDB-lite"/>
    </source>
</evidence>
<dbReference type="GO" id="GO:0008270">
    <property type="term" value="F:zinc ion binding"/>
    <property type="evidence" value="ECO:0007669"/>
    <property type="project" value="UniProtKB-KW"/>
</dbReference>
<dbReference type="EMBL" id="CAUJNA010003322">
    <property type="protein sequence ID" value="CAJ1399061.1"/>
    <property type="molecule type" value="Genomic_DNA"/>
</dbReference>
<reference evidence="7" key="1">
    <citation type="submission" date="2023-08" db="EMBL/GenBank/DDBJ databases">
        <authorList>
            <person name="Chen Y."/>
            <person name="Shah S."/>
            <person name="Dougan E. K."/>
            <person name="Thang M."/>
            <person name="Chan C."/>
        </authorList>
    </citation>
    <scope>NUCLEOTIDE SEQUENCE</scope>
</reference>
<feature type="zinc finger region" description="C3H1-type" evidence="4">
    <location>
        <begin position="224"/>
        <end position="251"/>
    </location>
</feature>
<protein>
    <recommendedName>
        <fullName evidence="6">C3H1-type domain-containing protein</fullName>
    </recommendedName>
</protein>